<dbReference type="Gene3D" id="3.30.560.10">
    <property type="entry name" value="Glucose Oxidase, domain 3"/>
    <property type="match status" value="1"/>
</dbReference>
<dbReference type="Proteomes" id="UP000800038">
    <property type="component" value="Unassembled WGS sequence"/>
</dbReference>
<keyword evidence="7" id="KW-1185">Reference proteome</keyword>
<organism evidence="6 7">
    <name type="scientific">Clathrospora elynae</name>
    <dbReference type="NCBI Taxonomy" id="706981"/>
    <lineage>
        <taxon>Eukaryota</taxon>
        <taxon>Fungi</taxon>
        <taxon>Dikarya</taxon>
        <taxon>Ascomycota</taxon>
        <taxon>Pezizomycotina</taxon>
        <taxon>Dothideomycetes</taxon>
        <taxon>Pleosporomycetidae</taxon>
        <taxon>Pleosporales</taxon>
        <taxon>Diademaceae</taxon>
        <taxon>Clathrospora</taxon>
    </lineage>
</organism>
<proteinExistence type="inferred from homology"/>
<feature type="active site" description="Proton acceptor" evidence="2">
    <location>
        <position position="547"/>
    </location>
</feature>
<feature type="binding site" evidence="3">
    <location>
        <begin position="94"/>
        <end position="97"/>
    </location>
    <ligand>
        <name>FAD</name>
        <dbReference type="ChEBI" id="CHEBI:57692"/>
    </ligand>
</feature>
<feature type="binding site" evidence="3">
    <location>
        <position position="232"/>
    </location>
    <ligand>
        <name>FAD</name>
        <dbReference type="ChEBI" id="CHEBI:57692"/>
    </ligand>
</feature>
<dbReference type="InterPro" id="IPR007867">
    <property type="entry name" value="GMC_OxRtase_C"/>
</dbReference>
<dbReference type="GO" id="GO:0050660">
    <property type="term" value="F:flavin adenine dinucleotide binding"/>
    <property type="evidence" value="ECO:0007669"/>
    <property type="project" value="InterPro"/>
</dbReference>
<dbReference type="Pfam" id="PF05199">
    <property type="entry name" value="GMC_oxred_C"/>
    <property type="match status" value="1"/>
</dbReference>
<accession>A0A6A5SG08</accession>
<keyword evidence="3" id="KW-0274">FAD</keyword>
<dbReference type="SUPFAM" id="SSF54373">
    <property type="entry name" value="FAD-linked reductases, C-terminal domain"/>
    <property type="match status" value="1"/>
</dbReference>
<evidence type="ECO:0000259" key="4">
    <source>
        <dbReference type="Pfam" id="PF00732"/>
    </source>
</evidence>
<evidence type="ECO:0000256" key="1">
    <source>
        <dbReference type="ARBA" id="ARBA00010790"/>
    </source>
</evidence>
<feature type="binding site" evidence="3">
    <location>
        <begin position="14"/>
        <end position="15"/>
    </location>
    <ligand>
        <name>FAD</name>
        <dbReference type="ChEBI" id="CHEBI:57692"/>
    </ligand>
</feature>
<dbReference type="InterPro" id="IPR000172">
    <property type="entry name" value="GMC_OxRdtase_N"/>
</dbReference>
<gene>
    <name evidence="6" type="ORF">EJ02DRAFT_414193</name>
</gene>
<evidence type="ECO:0000256" key="3">
    <source>
        <dbReference type="PIRSR" id="PIRSR000137-2"/>
    </source>
</evidence>
<name>A0A6A5SG08_9PLEO</name>
<reference evidence="6" key="1">
    <citation type="journal article" date="2020" name="Stud. Mycol.">
        <title>101 Dothideomycetes genomes: a test case for predicting lifestyles and emergence of pathogens.</title>
        <authorList>
            <person name="Haridas S."/>
            <person name="Albert R."/>
            <person name="Binder M."/>
            <person name="Bloem J."/>
            <person name="Labutti K."/>
            <person name="Salamov A."/>
            <person name="Andreopoulos B."/>
            <person name="Baker S."/>
            <person name="Barry K."/>
            <person name="Bills G."/>
            <person name="Bluhm B."/>
            <person name="Cannon C."/>
            <person name="Castanera R."/>
            <person name="Culley D."/>
            <person name="Daum C."/>
            <person name="Ezra D."/>
            <person name="Gonzalez J."/>
            <person name="Henrissat B."/>
            <person name="Kuo A."/>
            <person name="Liang C."/>
            <person name="Lipzen A."/>
            <person name="Lutzoni F."/>
            <person name="Magnuson J."/>
            <person name="Mondo S."/>
            <person name="Nolan M."/>
            <person name="Ohm R."/>
            <person name="Pangilinan J."/>
            <person name="Park H.-J."/>
            <person name="Ramirez L."/>
            <person name="Alfaro M."/>
            <person name="Sun H."/>
            <person name="Tritt A."/>
            <person name="Yoshinaga Y."/>
            <person name="Zwiers L.-H."/>
            <person name="Turgeon B."/>
            <person name="Goodwin S."/>
            <person name="Spatafora J."/>
            <person name="Crous P."/>
            <person name="Grigoriev I."/>
        </authorList>
    </citation>
    <scope>NUCLEOTIDE SEQUENCE</scope>
    <source>
        <strain evidence="6">CBS 161.51</strain>
    </source>
</reference>
<dbReference type="Pfam" id="PF00732">
    <property type="entry name" value="GMC_oxred_N"/>
    <property type="match status" value="1"/>
</dbReference>
<dbReference type="PROSITE" id="PS51257">
    <property type="entry name" value="PROKAR_LIPOPROTEIN"/>
    <property type="match status" value="1"/>
</dbReference>
<dbReference type="PANTHER" id="PTHR11552">
    <property type="entry name" value="GLUCOSE-METHANOL-CHOLINE GMC OXIDOREDUCTASE"/>
    <property type="match status" value="1"/>
</dbReference>
<evidence type="ECO:0000259" key="5">
    <source>
        <dbReference type="Pfam" id="PF05199"/>
    </source>
</evidence>
<keyword evidence="3" id="KW-0285">Flavoprotein</keyword>
<dbReference type="EMBL" id="ML976195">
    <property type="protein sequence ID" value="KAF1936337.1"/>
    <property type="molecule type" value="Genomic_DNA"/>
</dbReference>
<dbReference type="PANTHER" id="PTHR11552:SF134">
    <property type="entry name" value="GLUCOSE-METHANOL-CHOLINE OXIDOREDUCTASE N-TERMINAL DOMAIN-CONTAINING PROTEIN"/>
    <property type="match status" value="1"/>
</dbReference>
<dbReference type="GO" id="GO:0016614">
    <property type="term" value="F:oxidoreductase activity, acting on CH-OH group of donors"/>
    <property type="evidence" value="ECO:0007669"/>
    <property type="project" value="InterPro"/>
</dbReference>
<evidence type="ECO:0000313" key="7">
    <source>
        <dbReference type="Proteomes" id="UP000800038"/>
    </source>
</evidence>
<dbReference type="AlphaFoldDB" id="A0A6A5SG08"/>
<comment type="cofactor">
    <cofactor evidence="3">
        <name>FAD</name>
        <dbReference type="ChEBI" id="CHEBI:57692"/>
    </cofactor>
</comment>
<comment type="similarity">
    <text evidence="1">Belongs to the GMC oxidoreductase family.</text>
</comment>
<sequence length="576" mass="62306">MRESYDFIIVGAGTSGCLLAHRLAHSPAKPSVLLLETGIYPSGPYLTAPFHRFDTAALRPDLDYGYVTEPEPAFGGRQTVYGRGKGVGGCSLVNFCVYLYGSRADYERWGELVGDEEAWGWDSVKASFREIETYGSAKEGGYEHLADASKNGHGMQGRVMVGFPRVLEQGVQEQIEALVSAGEKLNLDPNSGDPMGIAVFPASVGREGRCTSASAHLVGRPGNLEVWTEAKVERLVWGEGVGKRVVGIVTEDGREATAKNEVLLCAGAIDTPKLLLLNGIGPASELSALGIEVKHDLPGVGKHLQDHVLTFMSVEVLGTTNARHAFETSPTLITEAEEAWARDQSGAFLLHYSSLWGGFLKLPDLESFPEYAALPQDMQDFLAKPTVPSYEFASNMPLWPPGTELEQGNTYMTLVTFLMNPMSSGSVTLRSANASCNPIITLNYLTHPYDARILREGIRSTWTKLVDNPVIAPSVVRTLLGPKSMTDVDIDAFVRENANTVRHANGTVKMGKRDDAGACVDSGFRVLGVQGLRVVDMSVAPITTNNHTQATAYLIAQKAAEKLVGEYGLDEIRDRG</sequence>
<dbReference type="OrthoDB" id="269227at2759"/>
<dbReference type="InterPro" id="IPR012132">
    <property type="entry name" value="GMC_OxRdtase"/>
</dbReference>
<dbReference type="InterPro" id="IPR036188">
    <property type="entry name" value="FAD/NAD-bd_sf"/>
</dbReference>
<dbReference type="SUPFAM" id="SSF51905">
    <property type="entry name" value="FAD/NAD(P)-binding domain"/>
    <property type="match status" value="1"/>
</dbReference>
<dbReference type="Gene3D" id="3.50.50.60">
    <property type="entry name" value="FAD/NAD(P)-binding domain"/>
    <property type="match status" value="1"/>
</dbReference>
<feature type="domain" description="Glucose-methanol-choline oxidoreductase N-terminal" evidence="4">
    <location>
        <begin position="5"/>
        <end position="308"/>
    </location>
</feature>
<evidence type="ECO:0000256" key="2">
    <source>
        <dbReference type="PIRSR" id="PIRSR000137-1"/>
    </source>
</evidence>
<feature type="active site" description="Proton donor" evidence="2">
    <location>
        <position position="503"/>
    </location>
</feature>
<evidence type="ECO:0000313" key="6">
    <source>
        <dbReference type="EMBL" id="KAF1936337.1"/>
    </source>
</evidence>
<protein>
    <submittedName>
        <fullName evidence="6">Choline dehydrogenase</fullName>
    </submittedName>
</protein>
<feature type="domain" description="Glucose-methanol-choline oxidoreductase C-terminal" evidence="5">
    <location>
        <begin position="421"/>
        <end position="556"/>
    </location>
</feature>
<dbReference type="PIRSF" id="PIRSF000137">
    <property type="entry name" value="Alcohol_oxidase"/>
    <property type="match status" value="1"/>
</dbReference>